<reference evidence="1" key="2">
    <citation type="journal article" date="2023" name="IMA Fungus">
        <title>Comparative genomic study of the Penicillium genus elucidates a diverse pangenome and 15 lateral gene transfer events.</title>
        <authorList>
            <person name="Petersen C."/>
            <person name="Sorensen T."/>
            <person name="Nielsen M.R."/>
            <person name="Sondergaard T.E."/>
            <person name="Sorensen J.L."/>
            <person name="Fitzpatrick D.A."/>
            <person name="Frisvad J.C."/>
            <person name="Nielsen K.L."/>
        </authorList>
    </citation>
    <scope>NUCLEOTIDE SEQUENCE</scope>
    <source>
        <strain evidence="1">IBT 35673</strain>
    </source>
</reference>
<protein>
    <submittedName>
        <fullName evidence="1">Uncharacterized protein</fullName>
    </submittedName>
</protein>
<evidence type="ECO:0000313" key="1">
    <source>
        <dbReference type="EMBL" id="KAJ5327868.1"/>
    </source>
</evidence>
<evidence type="ECO:0000313" key="2">
    <source>
        <dbReference type="Proteomes" id="UP001147695"/>
    </source>
</evidence>
<dbReference type="AlphaFoldDB" id="A0A9W9Q8Y5"/>
<name>A0A9W9Q8Y5_PENBR</name>
<gene>
    <name evidence="1" type="ORF">N7452_008258</name>
</gene>
<feature type="non-terminal residue" evidence="1">
    <location>
        <position position="178"/>
    </location>
</feature>
<comment type="caution">
    <text evidence="1">The sequence shown here is derived from an EMBL/GenBank/DDBJ whole genome shotgun (WGS) entry which is preliminary data.</text>
</comment>
<reference evidence="1" key="1">
    <citation type="submission" date="2022-12" db="EMBL/GenBank/DDBJ databases">
        <authorList>
            <person name="Petersen C."/>
        </authorList>
    </citation>
    <scope>NUCLEOTIDE SEQUENCE</scope>
    <source>
        <strain evidence="1">IBT 35673</strain>
    </source>
</reference>
<organism evidence="1 2">
    <name type="scientific">Penicillium brevicompactum</name>
    <dbReference type="NCBI Taxonomy" id="5074"/>
    <lineage>
        <taxon>Eukaryota</taxon>
        <taxon>Fungi</taxon>
        <taxon>Dikarya</taxon>
        <taxon>Ascomycota</taxon>
        <taxon>Pezizomycotina</taxon>
        <taxon>Eurotiomycetes</taxon>
        <taxon>Eurotiomycetidae</taxon>
        <taxon>Eurotiales</taxon>
        <taxon>Aspergillaceae</taxon>
        <taxon>Penicillium</taxon>
    </lineage>
</organism>
<dbReference type="Proteomes" id="UP001147695">
    <property type="component" value="Unassembled WGS sequence"/>
</dbReference>
<dbReference type="EMBL" id="JAPZBQ010000005">
    <property type="protein sequence ID" value="KAJ5327868.1"/>
    <property type="molecule type" value="Genomic_DNA"/>
</dbReference>
<proteinExistence type="predicted"/>
<accession>A0A9W9Q8Y5</accession>
<sequence length="178" mass="20261">RPVNCRHYDLQFSYNGHVRVQNAQPLNVQMYGKAHNKASCLKASRAMIQLPSCWVKWVRGLYYVDFVFTKLIDMIGCIHQERKKEKEVNSTVYGMGYSGSTWHFLQIDHSSKWSERPVLAHEGALQLPFAILVWMLRKAAAISPPHSKETSAETYSEEGSGDMEIDVIAGWANVNARC</sequence>